<keyword evidence="2" id="KW-1185">Reference proteome</keyword>
<accession>A0A4V1MSK9</accession>
<name>A0A4V1MSK9_9BURK</name>
<dbReference type="EMBL" id="PYAL01000001">
    <property type="protein sequence ID" value="RXN92400.1"/>
    <property type="molecule type" value="Genomic_DNA"/>
</dbReference>
<comment type="caution">
    <text evidence="1">The sequence shown here is derived from an EMBL/GenBank/DDBJ whole genome shotgun (WGS) entry which is preliminary data.</text>
</comment>
<proteinExistence type="predicted"/>
<organism evidence="1 2">
    <name type="scientific">Achromobacter aloeverae</name>
    <dbReference type="NCBI Taxonomy" id="1750518"/>
    <lineage>
        <taxon>Bacteria</taxon>
        <taxon>Pseudomonadati</taxon>
        <taxon>Pseudomonadota</taxon>
        <taxon>Betaproteobacteria</taxon>
        <taxon>Burkholderiales</taxon>
        <taxon>Alcaligenaceae</taxon>
        <taxon>Achromobacter</taxon>
    </lineage>
</organism>
<sequence>MQILSDTRVGSWAAFDVDVGAGVAVGTAIGPTGDTYVDATAAATSPELPTLVPTSRVVDATLLDYSSICSPQAAPDVAVARIPASGETSNARASAHPHLRLAMDQAQGALRALARAVFSFMGLTGRCHRWRASQERQLLDEAILVRARQMPFASTAFAPRFLALRMGDRVQALTRRVEALRHAEWAALLGARENARVMIELMGLAAAGKQEKPPGQPRPETAVDAEIARMKDLFGDCDQLIDLLARYQPRGAAATRADASLLATDVPLPTKLRCPPAVSRRSWATRRQHCVPLA</sequence>
<dbReference type="Proteomes" id="UP000290849">
    <property type="component" value="Unassembled WGS sequence"/>
</dbReference>
<evidence type="ECO:0000313" key="2">
    <source>
        <dbReference type="Proteomes" id="UP000290849"/>
    </source>
</evidence>
<evidence type="ECO:0000313" key="1">
    <source>
        <dbReference type="EMBL" id="RXN92400.1"/>
    </source>
</evidence>
<protein>
    <submittedName>
        <fullName evidence="1">Uncharacterized protein</fullName>
    </submittedName>
</protein>
<reference evidence="1 2" key="1">
    <citation type="journal article" date="2017" name="Int. J. Syst. Evol. Microbiol.">
        <title>Achromobacter aloeverae sp. nov., isolated from the root of Aloe vera (L.) Burm.f.</title>
        <authorList>
            <person name="Kuncharoen N."/>
            <person name="Muramatsu Y."/>
            <person name="Shibata C."/>
            <person name="Kamakura Y."/>
            <person name="Nakagawa Y."/>
            <person name="Tanasupawat S."/>
        </authorList>
    </citation>
    <scope>NUCLEOTIDE SEQUENCE [LARGE SCALE GENOMIC DNA]</scope>
    <source>
        <strain evidence="1 2">AVA-1</strain>
    </source>
</reference>
<dbReference type="AlphaFoldDB" id="A0A4V1MSK9"/>
<dbReference type="RefSeq" id="WP_129148365.1">
    <property type="nucleotide sequence ID" value="NZ_JBHSDO010000016.1"/>
</dbReference>
<gene>
    <name evidence="1" type="ORF">C7R54_01180</name>
</gene>